<gene>
    <name evidence="4" type="ORF">QJS10_CPA16g01110</name>
</gene>
<evidence type="ECO:0000313" key="4">
    <source>
        <dbReference type="EMBL" id="KAK1294901.1"/>
    </source>
</evidence>
<dbReference type="Proteomes" id="UP001180020">
    <property type="component" value="Unassembled WGS sequence"/>
</dbReference>
<evidence type="ECO:0000313" key="5">
    <source>
        <dbReference type="Proteomes" id="UP001180020"/>
    </source>
</evidence>
<keyword evidence="2" id="KW-0806">Transcription termination</keyword>
<dbReference type="PANTHER" id="PTHR13068:SF236">
    <property type="entry name" value="OS02G0749800 PROTEIN"/>
    <property type="match status" value="1"/>
</dbReference>
<keyword evidence="2" id="KW-0804">Transcription</keyword>
<keyword evidence="2" id="KW-0805">Transcription regulation</keyword>
<dbReference type="Pfam" id="PF02536">
    <property type="entry name" value="mTERF"/>
    <property type="match status" value="1"/>
</dbReference>
<dbReference type="GO" id="GO:0003676">
    <property type="term" value="F:nucleic acid binding"/>
    <property type="evidence" value="ECO:0007669"/>
    <property type="project" value="InterPro"/>
</dbReference>
<reference evidence="4" key="2">
    <citation type="submission" date="2023-06" db="EMBL/GenBank/DDBJ databases">
        <authorList>
            <person name="Ma L."/>
            <person name="Liu K.-W."/>
            <person name="Li Z."/>
            <person name="Hsiao Y.-Y."/>
            <person name="Qi Y."/>
            <person name="Fu T."/>
            <person name="Tang G."/>
            <person name="Zhang D."/>
            <person name="Sun W.-H."/>
            <person name="Liu D.-K."/>
            <person name="Li Y."/>
            <person name="Chen G.-Z."/>
            <person name="Liu X.-D."/>
            <person name="Liao X.-Y."/>
            <person name="Jiang Y.-T."/>
            <person name="Yu X."/>
            <person name="Hao Y."/>
            <person name="Huang J."/>
            <person name="Zhao X.-W."/>
            <person name="Ke S."/>
            <person name="Chen Y.-Y."/>
            <person name="Wu W.-L."/>
            <person name="Hsu J.-L."/>
            <person name="Lin Y.-F."/>
            <person name="Huang M.-D."/>
            <person name="Li C.-Y."/>
            <person name="Huang L."/>
            <person name="Wang Z.-W."/>
            <person name="Zhao X."/>
            <person name="Zhong W.-Y."/>
            <person name="Peng D.-H."/>
            <person name="Ahmad S."/>
            <person name="Lan S."/>
            <person name="Zhang J.-S."/>
            <person name="Tsai W.-C."/>
            <person name="Van De Peer Y."/>
            <person name="Liu Z.-J."/>
        </authorList>
    </citation>
    <scope>NUCLEOTIDE SEQUENCE</scope>
    <source>
        <strain evidence="4">CP</strain>
        <tissue evidence="4">Leaves</tissue>
    </source>
</reference>
<dbReference type="EMBL" id="JAUJYO010000016">
    <property type="protein sequence ID" value="KAK1294901.1"/>
    <property type="molecule type" value="Genomic_DNA"/>
</dbReference>
<evidence type="ECO:0000256" key="1">
    <source>
        <dbReference type="ARBA" id="ARBA00007692"/>
    </source>
</evidence>
<name>A0AAV9D1Y2_ACOCL</name>
<dbReference type="InterPro" id="IPR003690">
    <property type="entry name" value="MTERF"/>
</dbReference>
<evidence type="ECO:0000256" key="2">
    <source>
        <dbReference type="ARBA" id="ARBA00022472"/>
    </source>
</evidence>
<sequence length="385" mass="43867">MLRLLREQLLRVSTHGGGSSAALETSCLWSIRGNPLLKSISHSSESIPTDPTSSSLTISYLTTSCGLPPESALRTSKWFTLKNPQNADLVLDFLRNHGFDQTHIVKAMRRPQLLELHPESNLKPKMDFLTRYGFSDSQLVNILSRYPRFLSSSLDNQIAPHIEFLESLIETKEDVIASINRSTYLLRPFYQKRLASNVSTLRDLGVSVSKLIIRHPRALCVAAPTRFREVVVAVHGMGFDPSTLEFVEAVQAMVRLGKSSWDGKVEVYNSLGWSKDEFLDAFRRKPACMMISEKKIRRGFEFFVKDLGWKPSSISKYPVFLCYNFEKRVIPRCSVLQVLLSKGLIKKDIIWYSALKASEERFLERFVTKYKEEAPELMQAYQGMA</sequence>
<keyword evidence="5" id="KW-1185">Reference proteome</keyword>
<dbReference type="Gene3D" id="1.25.70.10">
    <property type="entry name" value="Transcription termination factor 3, mitochondrial"/>
    <property type="match status" value="1"/>
</dbReference>
<organism evidence="4 5">
    <name type="scientific">Acorus calamus</name>
    <name type="common">Sweet flag</name>
    <dbReference type="NCBI Taxonomy" id="4465"/>
    <lineage>
        <taxon>Eukaryota</taxon>
        <taxon>Viridiplantae</taxon>
        <taxon>Streptophyta</taxon>
        <taxon>Embryophyta</taxon>
        <taxon>Tracheophyta</taxon>
        <taxon>Spermatophyta</taxon>
        <taxon>Magnoliopsida</taxon>
        <taxon>Liliopsida</taxon>
        <taxon>Acoraceae</taxon>
        <taxon>Acorus</taxon>
    </lineage>
</organism>
<dbReference type="GO" id="GO:0006353">
    <property type="term" value="P:DNA-templated transcription termination"/>
    <property type="evidence" value="ECO:0007669"/>
    <property type="project" value="UniProtKB-KW"/>
</dbReference>
<proteinExistence type="inferred from homology"/>
<dbReference type="AlphaFoldDB" id="A0AAV9D1Y2"/>
<keyword evidence="3" id="KW-0809">Transit peptide</keyword>
<evidence type="ECO:0000256" key="3">
    <source>
        <dbReference type="ARBA" id="ARBA00022946"/>
    </source>
</evidence>
<dbReference type="SMART" id="SM00733">
    <property type="entry name" value="Mterf"/>
    <property type="match status" value="6"/>
</dbReference>
<protein>
    <submittedName>
        <fullName evidence="4">Uncharacterized protein</fullName>
    </submittedName>
</protein>
<comment type="caution">
    <text evidence="4">The sequence shown here is derived from an EMBL/GenBank/DDBJ whole genome shotgun (WGS) entry which is preliminary data.</text>
</comment>
<comment type="similarity">
    <text evidence="1">Belongs to the mTERF family.</text>
</comment>
<reference evidence="4" key="1">
    <citation type="journal article" date="2023" name="Nat. Commun.">
        <title>Diploid and tetraploid genomes of Acorus and the evolution of monocots.</title>
        <authorList>
            <person name="Ma L."/>
            <person name="Liu K.W."/>
            <person name="Li Z."/>
            <person name="Hsiao Y.Y."/>
            <person name="Qi Y."/>
            <person name="Fu T."/>
            <person name="Tang G.D."/>
            <person name="Zhang D."/>
            <person name="Sun W.H."/>
            <person name="Liu D.K."/>
            <person name="Li Y."/>
            <person name="Chen G.Z."/>
            <person name="Liu X.D."/>
            <person name="Liao X.Y."/>
            <person name="Jiang Y.T."/>
            <person name="Yu X."/>
            <person name="Hao Y."/>
            <person name="Huang J."/>
            <person name="Zhao X.W."/>
            <person name="Ke S."/>
            <person name="Chen Y.Y."/>
            <person name="Wu W.L."/>
            <person name="Hsu J.L."/>
            <person name="Lin Y.F."/>
            <person name="Huang M.D."/>
            <person name="Li C.Y."/>
            <person name="Huang L."/>
            <person name="Wang Z.W."/>
            <person name="Zhao X."/>
            <person name="Zhong W.Y."/>
            <person name="Peng D.H."/>
            <person name="Ahmad S."/>
            <person name="Lan S."/>
            <person name="Zhang J.S."/>
            <person name="Tsai W.C."/>
            <person name="Van de Peer Y."/>
            <person name="Liu Z.J."/>
        </authorList>
    </citation>
    <scope>NUCLEOTIDE SEQUENCE</scope>
    <source>
        <strain evidence="4">CP</strain>
    </source>
</reference>
<dbReference type="PANTHER" id="PTHR13068">
    <property type="entry name" value="CGI-12 PROTEIN-RELATED"/>
    <property type="match status" value="1"/>
</dbReference>
<dbReference type="InterPro" id="IPR038538">
    <property type="entry name" value="MTERF_sf"/>
</dbReference>
<dbReference type="FunFam" id="1.25.70.10:FF:000001">
    <property type="entry name" value="Mitochondrial transcription termination factor-like"/>
    <property type="match status" value="1"/>
</dbReference>
<accession>A0AAV9D1Y2</accession>